<keyword evidence="2" id="KW-1185">Reference proteome</keyword>
<proteinExistence type="predicted"/>
<dbReference type="AlphaFoldDB" id="A0A934IMM3"/>
<name>A0A934IMM3_9HYPH</name>
<reference evidence="1" key="1">
    <citation type="submission" date="2020-12" db="EMBL/GenBank/DDBJ databases">
        <title>Devosia sp. MSA67 isolated from Mo River.</title>
        <authorList>
            <person name="Ma F."/>
            <person name="Zi Z."/>
        </authorList>
    </citation>
    <scope>NUCLEOTIDE SEQUENCE</scope>
    <source>
        <strain evidence="1">MSA67</strain>
    </source>
</reference>
<dbReference type="Proteomes" id="UP000602124">
    <property type="component" value="Unassembled WGS sequence"/>
</dbReference>
<protein>
    <submittedName>
        <fullName evidence="1">Uncharacterized protein</fullName>
    </submittedName>
</protein>
<sequence>MTTPNLGPKAIDAYNRFAKELAAFNYALRFAKPSGPVDSHTLFTLNGLIMVARRLFRRHPDLPRFYQVDTQGPMTQADLVITVARLTAASLHFEDRYAHLKVGAAAIEEMEDRSRRR</sequence>
<dbReference type="EMBL" id="JAEKMH010000001">
    <property type="protein sequence ID" value="MBJ3783473.1"/>
    <property type="molecule type" value="Genomic_DNA"/>
</dbReference>
<organism evidence="1 2">
    <name type="scientific">Devosia sediminis</name>
    <dbReference type="NCBI Taxonomy" id="2798801"/>
    <lineage>
        <taxon>Bacteria</taxon>
        <taxon>Pseudomonadati</taxon>
        <taxon>Pseudomonadota</taxon>
        <taxon>Alphaproteobacteria</taxon>
        <taxon>Hyphomicrobiales</taxon>
        <taxon>Devosiaceae</taxon>
        <taxon>Devosia</taxon>
    </lineage>
</organism>
<comment type="caution">
    <text evidence="1">The sequence shown here is derived from an EMBL/GenBank/DDBJ whole genome shotgun (WGS) entry which is preliminary data.</text>
</comment>
<gene>
    <name evidence="1" type="ORF">JEQ47_01960</name>
</gene>
<accession>A0A934IMM3</accession>
<dbReference type="RefSeq" id="WP_198874708.1">
    <property type="nucleotide sequence ID" value="NZ_JAEKMH010000001.1"/>
</dbReference>
<evidence type="ECO:0000313" key="2">
    <source>
        <dbReference type="Proteomes" id="UP000602124"/>
    </source>
</evidence>
<evidence type="ECO:0000313" key="1">
    <source>
        <dbReference type="EMBL" id="MBJ3783473.1"/>
    </source>
</evidence>